<gene>
    <name evidence="2" type="ORF">HMPREF9699_01186</name>
</gene>
<comment type="caution">
    <text evidence="2">The sequence shown here is derived from an EMBL/GenBank/DDBJ whole genome shotgun (WGS) entry which is preliminary data.</text>
</comment>
<keyword evidence="3" id="KW-1185">Reference proteome</keyword>
<evidence type="ECO:0000313" key="2">
    <source>
        <dbReference type="EMBL" id="EKB56903.1"/>
    </source>
</evidence>
<dbReference type="EMBL" id="AGYA01000023">
    <property type="protein sequence ID" value="EKB56903.1"/>
    <property type="molecule type" value="Genomic_DNA"/>
</dbReference>
<evidence type="ECO:0000313" key="3">
    <source>
        <dbReference type="Proteomes" id="UP000006085"/>
    </source>
</evidence>
<protein>
    <submittedName>
        <fullName evidence="2">Uncharacterized protein</fullName>
    </submittedName>
</protein>
<dbReference type="OrthoDB" id="1252361at2"/>
<keyword evidence="1" id="KW-0732">Signal</keyword>
<dbReference type="RefSeq" id="WP_002663237.1">
    <property type="nucleotide sequence ID" value="NZ_JH932293.1"/>
</dbReference>
<proteinExistence type="predicted"/>
<sequence>MRNILVLCTILFSGVANAQVGQVISGFTTHLTKSDLPFSGDRKIYAVGLNDRNTENILVISKNAIGAEGDELYIEKFTKLQDGSYQKTFSHKKTHPKNRALVFVNNRSMLLDDDKDGNMEFMYMLQENPQGIDNPSEKTIFFIVANNQAYEVWTLRKDNYRESYFSDNFSHLTESLQNEIMKFWNKLKKD</sequence>
<organism evidence="2 3">
    <name type="scientific">Bergeyella zoohelcum ATCC 43767</name>
    <dbReference type="NCBI Taxonomy" id="883096"/>
    <lineage>
        <taxon>Bacteria</taxon>
        <taxon>Pseudomonadati</taxon>
        <taxon>Bacteroidota</taxon>
        <taxon>Flavobacteriia</taxon>
        <taxon>Flavobacteriales</taxon>
        <taxon>Weeksellaceae</taxon>
        <taxon>Bergeyella</taxon>
    </lineage>
</organism>
<accession>K1M3F2</accession>
<dbReference type="Proteomes" id="UP000006085">
    <property type="component" value="Unassembled WGS sequence"/>
</dbReference>
<dbReference type="HOGENOM" id="CLU_1425476_0_0_10"/>
<dbReference type="AlphaFoldDB" id="K1M3F2"/>
<evidence type="ECO:0000256" key="1">
    <source>
        <dbReference type="SAM" id="SignalP"/>
    </source>
</evidence>
<dbReference type="STRING" id="883096.HMPREF9699_01186"/>
<feature type="signal peptide" evidence="1">
    <location>
        <begin position="1"/>
        <end position="18"/>
    </location>
</feature>
<name>K1M3F2_9FLAO</name>
<dbReference type="eggNOG" id="ENOG5032UQA">
    <property type="taxonomic scope" value="Bacteria"/>
</dbReference>
<reference evidence="2 3" key="1">
    <citation type="submission" date="2012-07" db="EMBL/GenBank/DDBJ databases">
        <title>The Genome Sequence of Bergeyella zoohelcum ATCC 43767.</title>
        <authorList>
            <consortium name="The Broad Institute Genome Sequencing Platform"/>
            <person name="Earl A."/>
            <person name="Ward D."/>
            <person name="Feldgarden M."/>
            <person name="Gevers D."/>
            <person name="Huys G."/>
            <person name="Walker B."/>
            <person name="Young S.K."/>
            <person name="Zeng Q."/>
            <person name="Gargeya S."/>
            <person name="Fitzgerald M."/>
            <person name="Haas B."/>
            <person name="Abouelleil A."/>
            <person name="Alvarado L."/>
            <person name="Arachchi H.M."/>
            <person name="Berlin A.M."/>
            <person name="Chapman S.B."/>
            <person name="Goldberg J."/>
            <person name="Griggs A."/>
            <person name="Gujja S."/>
            <person name="Hansen M."/>
            <person name="Howarth C."/>
            <person name="Imamovic A."/>
            <person name="Larimer J."/>
            <person name="McCowen C."/>
            <person name="Montmayeur A."/>
            <person name="Murphy C."/>
            <person name="Neiman D."/>
            <person name="Pearson M."/>
            <person name="Priest M."/>
            <person name="Roberts A."/>
            <person name="Saif S."/>
            <person name="Shea T."/>
            <person name="Sisk P."/>
            <person name="Sykes S."/>
            <person name="Wortman J."/>
            <person name="Nusbaum C."/>
            <person name="Birren B."/>
        </authorList>
    </citation>
    <scope>NUCLEOTIDE SEQUENCE [LARGE SCALE GENOMIC DNA]</scope>
    <source>
        <strain evidence="2 3">ATCC 43767</strain>
    </source>
</reference>
<feature type="chain" id="PRO_5003848328" evidence="1">
    <location>
        <begin position="19"/>
        <end position="190"/>
    </location>
</feature>